<evidence type="ECO:0000313" key="1">
    <source>
        <dbReference type="EMBL" id="VFK64556.1"/>
    </source>
</evidence>
<reference evidence="1" key="1">
    <citation type="submission" date="2019-02" db="EMBL/GenBank/DDBJ databases">
        <authorList>
            <person name="Gruber-Vodicka R. H."/>
            <person name="Seah K. B. B."/>
        </authorList>
    </citation>
    <scope>NUCLEOTIDE SEQUENCE</scope>
    <source>
        <strain evidence="1">BECK_BY1</strain>
    </source>
</reference>
<organism evidence="1">
    <name type="scientific">Candidatus Kentrum sp. TUN</name>
    <dbReference type="NCBI Taxonomy" id="2126343"/>
    <lineage>
        <taxon>Bacteria</taxon>
        <taxon>Pseudomonadati</taxon>
        <taxon>Pseudomonadota</taxon>
        <taxon>Gammaproteobacteria</taxon>
        <taxon>Candidatus Kentrum</taxon>
    </lineage>
</organism>
<gene>
    <name evidence="1" type="ORF">BECKTUN1418D_GA0071000_12713</name>
</gene>
<protein>
    <submittedName>
        <fullName evidence="1">Uncharacterized protein</fullName>
    </submittedName>
</protein>
<dbReference type="AlphaFoldDB" id="A0A451AET7"/>
<sequence length="79" mass="9039">MYVAPWGKRAHRRIELTGYAKTGRATLSDRFSAYLAGSDVFMVQCQVCNELIDIRKTGKRHLFEHQGVGKRFCRGGTYK</sequence>
<accession>A0A451AET7</accession>
<name>A0A451AET7_9GAMM</name>
<proteinExistence type="predicted"/>
<dbReference type="EMBL" id="CAADFX010000271">
    <property type="protein sequence ID" value="VFK64556.1"/>
    <property type="molecule type" value="Genomic_DNA"/>
</dbReference>